<evidence type="ECO:0000313" key="7">
    <source>
        <dbReference type="Proteomes" id="UP000053766"/>
    </source>
</evidence>
<comment type="subcellular location">
    <subcellularLocation>
        <location evidence="1">Nucleus</location>
    </subcellularLocation>
</comment>
<dbReference type="GO" id="GO:0006606">
    <property type="term" value="P:protein import into nucleus"/>
    <property type="evidence" value="ECO:0007669"/>
    <property type="project" value="TreeGrafter"/>
</dbReference>
<keyword evidence="7" id="KW-1185">Reference proteome</keyword>
<dbReference type="InterPro" id="IPR042538">
    <property type="entry name" value="Nucleoporin_Nup155_C_3"/>
</dbReference>
<proteinExistence type="inferred from homology"/>
<sequence length="362" mass="41300">MITSSILSTDDELAHAALFRWMLERNKAEMILKSKSPYVEQFLTHEISSGRGHLYLDLLWRFYEKTGHYDKAAMLLNRMADSDNEDISLSQRFAYLSHAIICAQAGADIKTKAIIQELRDKVEVAHIQMGIKESLNIHAPRQLELVRSLDGPILSLQELLQKFAIPYELYKVQLAIFHCANLYNEEAIMAVWENIMQSEFKYEANVPERLLCTLNELKAIYGSTKYFPQTFILRRLLELGSGLNGRSRNCILPASFFVSLISKLEWNFIDVIEVLSSEYRTGDPWWTQNEQGQRYIMGVGVAVIQAFLDSVAKYGPNERAKIAAKCDSCVSMFLLDARSVSSSHLHQLDKHFSALHLQLTAV</sequence>
<dbReference type="AlphaFoldDB" id="A0A0D8XUX4"/>
<evidence type="ECO:0000259" key="5">
    <source>
        <dbReference type="Pfam" id="PF03177"/>
    </source>
</evidence>
<dbReference type="PANTHER" id="PTHR10350">
    <property type="entry name" value="NUCLEAR PORE COMPLEX PROTEIN NUP155"/>
    <property type="match status" value="1"/>
</dbReference>
<dbReference type="GO" id="GO:0036228">
    <property type="term" value="P:protein localization to nuclear inner membrane"/>
    <property type="evidence" value="ECO:0007669"/>
    <property type="project" value="TreeGrafter"/>
</dbReference>
<dbReference type="EMBL" id="KN716299">
    <property type="protein sequence ID" value="KJH47637.1"/>
    <property type="molecule type" value="Genomic_DNA"/>
</dbReference>
<feature type="domain" description="Nucleoporin Nup133/Nup155-like C-terminal" evidence="5">
    <location>
        <begin position="5"/>
        <end position="338"/>
    </location>
</feature>
<evidence type="ECO:0000313" key="6">
    <source>
        <dbReference type="EMBL" id="KJH47637.1"/>
    </source>
</evidence>
<reference evidence="6 7" key="1">
    <citation type="submission" date="2013-11" db="EMBL/GenBank/DDBJ databases">
        <title>Draft genome of the bovine lungworm Dictyocaulus viviparus.</title>
        <authorList>
            <person name="Mitreva M."/>
        </authorList>
    </citation>
    <scope>NUCLEOTIDE SEQUENCE [LARGE SCALE GENOMIC DNA]</scope>
    <source>
        <strain evidence="6 7">HannoverDv2000</strain>
    </source>
</reference>
<dbReference type="GO" id="GO:0000972">
    <property type="term" value="P:transcription-dependent tethering of RNA polymerase II gene DNA at nuclear periphery"/>
    <property type="evidence" value="ECO:0007669"/>
    <property type="project" value="TreeGrafter"/>
</dbReference>
<dbReference type="PANTHER" id="PTHR10350:SF6">
    <property type="entry name" value="NUCLEAR PORE COMPLEX PROTEIN NUP155"/>
    <property type="match status" value="1"/>
</dbReference>
<protein>
    <recommendedName>
        <fullName evidence="5">Nucleoporin Nup133/Nup155-like C-terminal domain-containing protein</fullName>
    </recommendedName>
</protein>
<gene>
    <name evidence="6" type="ORF">DICVIV_06296</name>
</gene>
<dbReference type="Proteomes" id="UP000053766">
    <property type="component" value="Unassembled WGS sequence"/>
</dbReference>
<dbReference type="OrthoDB" id="338970at2759"/>
<evidence type="ECO:0000256" key="1">
    <source>
        <dbReference type="ARBA" id="ARBA00004123"/>
    </source>
</evidence>
<evidence type="ECO:0000256" key="3">
    <source>
        <dbReference type="ARBA" id="ARBA00022448"/>
    </source>
</evidence>
<evidence type="ECO:0000256" key="4">
    <source>
        <dbReference type="ARBA" id="ARBA00023242"/>
    </source>
</evidence>
<dbReference type="Gene3D" id="1.20.120.1880">
    <property type="entry name" value="Nucleoporin, helical C-terminal domain"/>
    <property type="match status" value="1"/>
</dbReference>
<reference evidence="7" key="2">
    <citation type="journal article" date="2016" name="Sci. Rep.">
        <title>Dictyocaulus viviparus genome, variome and transcriptome elucidate lungworm biology and support future intervention.</title>
        <authorList>
            <person name="McNulty S.N."/>
            <person name="Strube C."/>
            <person name="Rosa B.A."/>
            <person name="Martin J.C."/>
            <person name="Tyagi R."/>
            <person name="Choi Y.J."/>
            <person name="Wang Q."/>
            <person name="Hallsworth Pepin K."/>
            <person name="Zhang X."/>
            <person name="Ozersky P."/>
            <person name="Wilson R.K."/>
            <person name="Sternberg P.W."/>
            <person name="Gasser R.B."/>
            <person name="Mitreva M."/>
        </authorList>
    </citation>
    <scope>NUCLEOTIDE SEQUENCE [LARGE SCALE GENOMIC DNA]</scope>
    <source>
        <strain evidence="7">HannoverDv2000</strain>
    </source>
</reference>
<evidence type="ECO:0000256" key="2">
    <source>
        <dbReference type="ARBA" id="ARBA00007373"/>
    </source>
</evidence>
<dbReference type="InterPro" id="IPR004870">
    <property type="entry name" value="Nucleoporin_Nup155"/>
</dbReference>
<keyword evidence="4" id="KW-0539">Nucleus</keyword>
<dbReference type="GO" id="GO:0006405">
    <property type="term" value="P:RNA export from nucleus"/>
    <property type="evidence" value="ECO:0007669"/>
    <property type="project" value="TreeGrafter"/>
</dbReference>
<dbReference type="GO" id="GO:0044611">
    <property type="term" value="C:nuclear pore inner ring"/>
    <property type="evidence" value="ECO:0007669"/>
    <property type="project" value="TreeGrafter"/>
</dbReference>
<accession>A0A0D8XUX4</accession>
<dbReference type="GO" id="GO:0017056">
    <property type="term" value="F:structural constituent of nuclear pore"/>
    <property type="evidence" value="ECO:0007669"/>
    <property type="project" value="InterPro"/>
</dbReference>
<organism evidence="6 7">
    <name type="scientific">Dictyocaulus viviparus</name>
    <name type="common">Bovine lungworm</name>
    <dbReference type="NCBI Taxonomy" id="29172"/>
    <lineage>
        <taxon>Eukaryota</taxon>
        <taxon>Metazoa</taxon>
        <taxon>Ecdysozoa</taxon>
        <taxon>Nematoda</taxon>
        <taxon>Chromadorea</taxon>
        <taxon>Rhabditida</taxon>
        <taxon>Rhabditina</taxon>
        <taxon>Rhabditomorpha</taxon>
        <taxon>Strongyloidea</taxon>
        <taxon>Metastrongylidae</taxon>
        <taxon>Dictyocaulus</taxon>
    </lineage>
</organism>
<comment type="similarity">
    <text evidence="2">Belongs to the non-repetitive/WGA-negative nucleoporin family.</text>
</comment>
<dbReference type="FunFam" id="1.25.40.440:FF:000001">
    <property type="entry name" value="Nuclear pore complex subunit"/>
    <property type="match status" value="1"/>
</dbReference>
<dbReference type="InterPro" id="IPR007187">
    <property type="entry name" value="Nucleoporin_Nup133/Nup155_C"/>
</dbReference>
<dbReference type="STRING" id="29172.A0A0D8XUX4"/>
<dbReference type="Gene3D" id="1.25.40.440">
    <property type="entry name" value="Nucleoporin, helical domain, central subdomain"/>
    <property type="match status" value="1"/>
</dbReference>
<dbReference type="Pfam" id="PF03177">
    <property type="entry name" value="Nucleoporin_C"/>
    <property type="match status" value="1"/>
</dbReference>
<dbReference type="InterPro" id="IPR042537">
    <property type="entry name" value="Nucleoporin_Nup155_C_2"/>
</dbReference>
<keyword evidence="3" id="KW-0813">Transport</keyword>
<name>A0A0D8XUX4_DICVI</name>